<keyword evidence="2" id="KW-1185">Reference proteome</keyword>
<comment type="caution">
    <text evidence="1">The sequence shown here is derived from an EMBL/GenBank/DDBJ whole genome shotgun (WGS) entry which is preliminary data.</text>
</comment>
<dbReference type="Proteomes" id="UP000294200">
    <property type="component" value="Unassembled WGS sequence"/>
</dbReference>
<reference evidence="1 2" key="1">
    <citation type="submission" date="2017-02" db="EMBL/GenBank/DDBJ databases">
        <title>Paraburkholderia sophoroidis sp. nov. and Paraburkholderia steynii sp. nov. rhizobial symbionts of the fynbos legume Hypocalyptus sophoroides.</title>
        <authorList>
            <person name="Steenkamp E.T."/>
            <person name="Beukes C.W."/>
            <person name="Van Zyl E."/>
            <person name="Avontuur J."/>
            <person name="Chan W.Y."/>
            <person name="Hassen A."/>
            <person name="Palmer M."/>
            <person name="Mthombeni L."/>
            <person name="Phalane F."/>
            <person name="Sereme K."/>
            <person name="Venter S.N."/>
        </authorList>
    </citation>
    <scope>NUCLEOTIDE SEQUENCE [LARGE SCALE GENOMIC DNA]</scope>
    <source>
        <strain evidence="1 2">HC1.1ba</strain>
    </source>
</reference>
<dbReference type="AlphaFoldDB" id="A0A4R0XGQ3"/>
<organism evidence="1 2">
    <name type="scientific">Paraburkholderia steynii</name>
    <dbReference type="NCBI Taxonomy" id="1245441"/>
    <lineage>
        <taxon>Bacteria</taxon>
        <taxon>Pseudomonadati</taxon>
        <taxon>Pseudomonadota</taxon>
        <taxon>Betaproteobacteria</taxon>
        <taxon>Burkholderiales</taxon>
        <taxon>Burkholderiaceae</taxon>
        <taxon>Paraburkholderia</taxon>
    </lineage>
</organism>
<proteinExistence type="predicted"/>
<evidence type="ECO:0000313" key="1">
    <source>
        <dbReference type="EMBL" id="TCG08392.1"/>
    </source>
</evidence>
<dbReference type="EMBL" id="MWML01000036">
    <property type="protein sequence ID" value="TCG08392.1"/>
    <property type="molecule type" value="Genomic_DNA"/>
</dbReference>
<evidence type="ECO:0000313" key="2">
    <source>
        <dbReference type="Proteomes" id="UP000294200"/>
    </source>
</evidence>
<protein>
    <submittedName>
        <fullName evidence="1">Uncharacterized protein</fullName>
    </submittedName>
</protein>
<sequence>MSDLFDGSDPIVNRAIAIMGGPDAFRNALDADNAAMKSQWNQDITSIGRILRAHLFVEHYLTEHLQVVNPRLGDLDEARLAFAQKVHLLEGDAPPAISYLVPGIKRLNAVRNRLAHNLAATVTDEDAAVFLSCLSRFRFISVENLNGKNLSEDPLDVLDRFAEFAASSLHNSSSAFGRAYLQAIEEGYPHVLHHGPPKPQRPAT</sequence>
<gene>
    <name evidence="1" type="ORF">BZM27_12735</name>
</gene>
<accession>A0A4R0XGQ3</accession>
<name>A0A4R0XGQ3_9BURK</name>